<feature type="compositionally biased region" description="Basic residues" evidence="2">
    <location>
        <begin position="112"/>
        <end position="122"/>
    </location>
</feature>
<gene>
    <name evidence="4" type="ORF">SAMN05192543_106255</name>
</gene>
<proteinExistence type="inferred from homology"/>
<feature type="domain" description="LysR substrate-binding" evidence="3">
    <location>
        <begin position="2"/>
        <end position="94"/>
    </location>
</feature>
<dbReference type="OrthoDB" id="5525645at2"/>
<dbReference type="STRING" id="420953.SAMN05192543_106255"/>
<organism evidence="4 5">
    <name type="scientific">Paraburkholderia megapolitana</name>
    <dbReference type="NCBI Taxonomy" id="420953"/>
    <lineage>
        <taxon>Bacteria</taxon>
        <taxon>Pseudomonadati</taxon>
        <taxon>Pseudomonadota</taxon>
        <taxon>Betaproteobacteria</taxon>
        <taxon>Burkholderiales</taxon>
        <taxon>Burkholderiaceae</taxon>
        <taxon>Paraburkholderia</taxon>
    </lineage>
</organism>
<dbReference type="SUPFAM" id="SSF53850">
    <property type="entry name" value="Periplasmic binding protein-like II"/>
    <property type="match status" value="1"/>
</dbReference>
<dbReference type="InterPro" id="IPR058163">
    <property type="entry name" value="LysR-type_TF_proteobact-type"/>
</dbReference>
<dbReference type="EMBL" id="FOQU01000006">
    <property type="protein sequence ID" value="SFJ29944.1"/>
    <property type="molecule type" value="Genomic_DNA"/>
</dbReference>
<comment type="similarity">
    <text evidence="1">Belongs to the LysR transcriptional regulatory family.</text>
</comment>
<evidence type="ECO:0000259" key="3">
    <source>
        <dbReference type="Pfam" id="PF03466"/>
    </source>
</evidence>
<dbReference type="Pfam" id="PF03466">
    <property type="entry name" value="LysR_substrate"/>
    <property type="match status" value="1"/>
</dbReference>
<feature type="region of interest" description="Disordered" evidence="2">
    <location>
        <begin position="96"/>
        <end position="122"/>
    </location>
</feature>
<reference evidence="4 5" key="1">
    <citation type="submission" date="2016-10" db="EMBL/GenBank/DDBJ databases">
        <authorList>
            <person name="de Groot N.N."/>
        </authorList>
    </citation>
    <scope>NUCLEOTIDE SEQUENCE [LARGE SCALE GENOMIC DNA]</scope>
    <source>
        <strain evidence="4 5">LMG 23650</strain>
    </source>
</reference>
<dbReference type="GO" id="GO:0043565">
    <property type="term" value="F:sequence-specific DNA binding"/>
    <property type="evidence" value="ECO:0007669"/>
    <property type="project" value="TreeGrafter"/>
</dbReference>
<dbReference type="Proteomes" id="UP000199548">
    <property type="component" value="Unassembled WGS sequence"/>
</dbReference>
<dbReference type="PANTHER" id="PTHR30537">
    <property type="entry name" value="HTH-TYPE TRANSCRIPTIONAL REGULATOR"/>
    <property type="match status" value="1"/>
</dbReference>
<protein>
    <submittedName>
        <fullName evidence="4">LysR substrate binding domain-containing protein</fullName>
    </submittedName>
</protein>
<sequence length="122" mass="13600">MYRWEFERHGQPLKIEVSGPITLDNVGLMVDAAVKGIGLAYVWAETAQDKIDSGHLVCVLKEWTPPISGQHLYYPGNRLVPAALRAFIDVLREVEGHRASSKPARRNNAPPAKKRARSRSVT</sequence>
<dbReference type="AlphaFoldDB" id="A0A1I3Q6R8"/>
<dbReference type="GO" id="GO:0003700">
    <property type="term" value="F:DNA-binding transcription factor activity"/>
    <property type="evidence" value="ECO:0007669"/>
    <property type="project" value="TreeGrafter"/>
</dbReference>
<dbReference type="GO" id="GO:0006351">
    <property type="term" value="P:DNA-templated transcription"/>
    <property type="evidence" value="ECO:0007669"/>
    <property type="project" value="TreeGrafter"/>
</dbReference>
<dbReference type="PANTHER" id="PTHR30537:SF1">
    <property type="entry name" value="HTH-TYPE TRANSCRIPTIONAL REGULATOR PGRR"/>
    <property type="match status" value="1"/>
</dbReference>
<evidence type="ECO:0000313" key="5">
    <source>
        <dbReference type="Proteomes" id="UP000199548"/>
    </source>
</evidence>
<evidence type="ECO:0000256" key="1">
    <source>
        <dbReference type="ARBA" id="ARBA00009437"/>
    </source>
</evidence>
<keyword evidence="5" id="KW-1185">Reference proteome</keyword>
<evidence type="ECO:0000313" key="4">
    <source>
        <dbReference type="EMBL" id="SFJ29944.1"/>
    </source>
</evidence>
<dbReference type="InterPro" id="IPR005119">
    <property type="entry name" value="LysR_subst-bd"/>
</dbReference>
<accession>A0A1I3Q6R8</accession>
<evidence type="ECO:0000256" key="2">
    <source>
        <dbReference type="SAM" id="MobiDB-lite"/>
    </source>
</evidence>
<dbReference type="RefSeq" id="WP_091015363.1">
    <property type="nucleotide sequence ID" value="NZ_CP041743.1"/>
</dbReference>
<name>A0A1I3Q6R8_9BURK</name>
<dbReference type="Gene3D" id="3.40.190.290">
    <property type="match status" value="1"/>
</dbReference>